<dbReference type="GO" id="GO:0003700">
    <property type="term" value="F:DNA-binding transcription factor activity"/>
    <property type="evidence" value="ECO:0007669"/>
    <property type="project" value="InterPro"/>
</dbReference>
<keyword evidence="5" id="KW-1185">Reference proteome</keyword>
<dbReference type="InterPro" id="IPR009061">
    <property type="entry name" value="DNA-bd_dom_put_sf"/>
</dbReference>
<reference evidence="3" key="2">
    <citation type="submission" date="2021-02" db="EMBL/GenBank/DDBJ databases">
        <title>Whole genome shotgun sequence of Actinocatenispora sp. strain NUM-2625.</title>
        <authorList>
            <person name="Oyunbileg N."/>
            <person name="Iizaka Y."/>
            <person name="Davaapurev BO."/>
            <person name="Fukumoto A."/>
            <person name="Batkhuu J."/>
            <person name="Anzai Y."/>
        </authorList>
    </citation>
    <scope>NUCLEOTIDE SEQUENCE</scope>
    <source>
        <strain evidence="3">NUM-2625</strain>
    </source>
</reference>
<dbReference type="SUPFAM" id="SSF46955">
    <property type="entry name" value="Putative DNA-binding domain"/>
    <property type="match status" value="1"/>
</dbReference>
<dbReference type="SMART" id="SM00422">
    <property type="entry name" value="HTH_MERR"/>
    <property type="match status" value="1"/>
</dbReference>
<evidence type="ECO:0000313" key="5">
    <source>
        <dbReference type="Proteomes" id="UP000614996"/>
    </source>
</evidence>
<evidence type="ECO:0000313" key="4">
    <source>
        <dbReference type="EMBL" id="GIL31851.1"/>
    </source>
</evidence>
<dbReference type="InterPro" id="IPR000551">
    <property type="entry name" value="MerR-type_HTH_dom"/>
</dbReference>
<gene>
    <name evidence="3" type="ORF">NUM_44480</name>
    <name evidence="4" type="ORF">NUM_71050</name>
</gene>
<protein>
    <recommendedName>
        <fullName evidence="2">HTH merR-type domain-containing protein</fullName>
    </recommendedName>
</protein>
<evidence type="ECO:0000256" key="1">
    <source>
        <dbReference type="ARBA" id="ARBA00023125"/>
    </source>
</evidence>
<dbReference type="PANTHER" id="PTHR30204">
    <property type="entry name" value="REDOX-CYCLING DRUG-SENSING TRANSCRIPTIONAL ACTIVATOR SOXR"/>
    <property type="match status" value="1"/>
</dbReference>
<dbReference type="Pfam" id="PF13411">
    <property type="entry name" value="MerR_1"/>
    <property type="match status" value="1"/>
</dbReference>
<name>A0A8J4AEM7_9ACTN</name>
<dbReference type="PRINTS" id="PR00040">
    <property type="entry name" value="HTHMERR"/>
</dbReference>
<dbReference type="PANTHER" id="PTHR30204:SF0">
    <property type="entry name" value="REDOX-SENSITIVE TRANSCRIPTIONAL ACTIVATOR SOXR"/>
    <property type="match status" value="1"/>
</dbReference>
<dbReference type="EMBL" id="BOPO01000150">
    <property type="protein sequence ID" value="GIL31851.1"/>
    <property type="molecule type" value="Genomic_DNA"/>
</dbReference>
<dbReference type="PROSITE" id="PS50937">
    <property type="entry name" value="HTH_MERR_2"/>
    <property type="match status" value="1"/>
</dbReference>
<comment type="caution">
    <text evidence="3">The sequence shown here is derived from an EMBL/GenBank/DDBJ whole genome shotgun (WGS) entry which is preliminary data.</text>
</comment>
<proteinExistence type="predicted"/>
<dbReference type="Proteomes" id="UP000614996">
    <property type="component" value="Unassembled WGS sequence"/>
</dbReference>
<sequence length="138" mass="15670">MTTATLARNGGQATLTVSELAHRTGVAPSAIRFYEKHRLVVSERTAGNQRRFYEAEECIVKIIRVAQRVGLSIAEIRELMADLPERRRITVDDWCVLRRALESEVRARLQALHAALDDLTSDQRLCEIPPTTTHRARH</sequence>
<organism evidence="3 5">
    <name type="scientific">Actinocatenispora comari</name>
    <dbReference type="NCBI Taxonomy" id="2807577"/>
    <lineage>
        <taxon>Bacteria</taxon>
        <taxon>Bacillati</taxon>
        <taxon>Actinomycetota</taxon>
        <taxon>Actinomycetes</taxon>
        <taxon>Micromonosporales</taxon>
        <taxon>Micromonosporaceae</taxon>
        <taxon>Actinocatenispora</taxon>
    </lineage>
</organism>
<keyword evidence="1" id="KW-0238">DNA-binding</keyword>
<evidence type="ECO:0000259" key="2">
    <source>
        <dbReference type="PROSITE" id="PS50937"/>
    </source>
</evidence>
<evidence type="ECO:0000313" key="3">
    <source>
        <dbReference type="EMBL" id="GIL29194.1"/>
    </source>
</evidence>
<dbReference type="Gene3D" id="1.10.1660.10">
    <property type="match status" value="1"/>
</dbReference>
<dbReference type="EMBL" id="BOPO01000084">
    <property type="protein sequence ID" value="GIL29194.1"/>
    <property type="molecule type" value="Genomic_DNA"/>
</dbReference>
<dbReference type="GO" id="GO:0003677">
    <property type="term" value="F:DNA binding"/>
    <property type="evidence" value="ECO:0007669"/>
    <property type="project" value="UniProtKB-KW"/>
</dbReference>
<accession>A0A8J4AEM7</accession>
<feature type="domain" description="HTH merR-type" evidence="2">
    <location>
        <begin position="14"/>
        <end position="82"/>
    </location>
</feature>
<reference evidence="5" key="1">
    <citation type="journal article" date="2021" name="Int. J. Syst. Evol. Microbiol.">
        <title>Actinocatenispora comari sp. nov., an endophytic actinomycete isolated from aerial parts of Comarum salesowianum.</title>
        <authorList>
            <person name="Oyunbileg N."/>
            <person name="Iizaka Y."/>
            <person name="Hamada M."/>
            <person name="Davaapurev B.O."/>
            <person name="Fukumoto A."/>
            <person name="Tsetseg B."/>
            <person name="Kato F."/>
            <person name="Tamura T."/>
            <person name="Batkhuu J."/>
            <person name="Anzai Y."/>
        </authorList>
    </citation>
    <scope>NUCLEOTIDE SEQUENCE [LARGE SCALE GENOMIC DNA]</scope>
    <source>
        <strain evidence="5">NUM-2625</strain>
    </source>
</reference>
<dbReference type="RefSeq" id="WP_207126865.1">
    <property type="nucleotide sequence ID" value="NZ_BOPO01000084.1"/>
</dbReference>
<dbReference type="AlphaFoldDB" id="A0A8J4AEM7"/>
<dbReference type="InterPro" id="IPR047057">
    <property type="entry name" value="MerR_fam"/>
</dbReference>